<keyword evidence="1" id="KW-0812">Transmembrane</keyword>
<name>A0A9P0QRD8_9ASCO</name>
<evidence type="ECO:0000313" key="2">
    <source>
        <dbReference type="EMBL" id="CAH2353568.1"/>
    </source>
</evidence>
<reference evidence="2" key="1">
    <citation type="submission" date="2022-03" db="EMBL/GenBank/DDBJ databases">
        <authorList>
            <person name="Legras J.-L."/>
            <person name="Devillers H."/>
            <person name="Grondin C."/>
        </authorList>
    </citation>
    <scope>NUCLEOTIDE SEQUENCE</scope>
    <source>
        <strain evidence="2">CLIB 1423</strain>
    </source>
</reference>
<dbReference type="EMBL" id="CAKXYY010000011">
    <property type="protein sequence ID" value="CAH2353568.1"/>
    <property type="molecule type" value="Genomic_DNA"/>
</dbReference>
<dbReference type="AlphaFoldDB" id="A0A9P0QRD8"/>
<feature type="transmembrane region" description="Helical" evidence="1">
    <location>
        <begin position="50"/>
        <end position="72"/>
    </location>
</feature>
<keyword evidence="3" id="KW-1185">Reference proteome</keyword>
<evidence type="ECO:0000256" key="1">
    <source>
        <dbReference type="SAM" id="Phobius"/>
    </source>
</evidence>
<keyword evidence="1" id="KW-0472">Membrane</keyword>
<feature type="transmembrane region" description="Helical" evidence="1">
    <location>
        <begin position="21"/>
        <end position="38"/>
    </location>
</feature>
<gene>
    <name evidence="2" type="ORF">CLIB1423_11S02696</name>
</gene>
<accession>A0A9P0QRD8</accession>
<dbReference type="Proteomes" id="UP000837801">
    <property type="component" value="Unassembled WGS sequence"/>
</dbReference>
<proteinExistence type="predicted"/>
<keyword evidence="1" id="KW-1133">Transmembrane helix</keyword>
<organism evidence="2 3">
    <name type="scientific">[Candida] railenensis</name>
    <dbReference type="NCBI Taxonomy" id="45579"/>
    <lineage>
        <taxon>Eukaryota</taxon>
        <taxon>Fungi</taxon>
        <taxon>Dikarya</taxon>
        <taxon>Ascomycota</taxon>
        <taxon>Saccharomycotina</taxon>
        <taxon>Pichiomycetes</taxon>
        <taxon>Debaryomycetaceae</taxon>
        <taxon>Kurtzmaniella</taxon>
    </lineage>
</organism>
<evidence type="ECO:0000313" key="3">
    <source>
        <dbReference type="Proteomes" id="UP000837801"/>
    </source>
</evidence>
<sequence>MKRVCSISSSIGLRIAEKILLSSYSSLYSWNCVPWIIISCMYCNVSESNIFFAFTTSCVPLFFACLSSVGYFPSQVQLRQRENNRHIEPESLILDCRSKGLVEQSKNISKENNDRSLSVPAFLLFIFMTIIEKLGAKEPYS</sequence>
<protein>
    <submittedName>
        <fullName evidence="2">Uncharacterized protein</fullName>
    </submittedName>
</protein>
<comment type="caution">
    <text evidence="2">The sequence shown here is derived from an EMBL/GenBank/DDBJ whole genome shotgun (WGS) entry which is preliminary data.</text>
</comment>